<evidence type="ECO:0000256" key="3">
    <source>
        <dbReference type="SAM" id="MobiDB-lite"/>
    </source>
</evidence>
<reference evidence="4 5" key="1">
    <citation type="submission" date="2021-05" db="EMBL/GenBank/DDBJ databases">
        <title>Genome Assembly of Synthetic Allotetraploid Brassica napus Reveals Homoeologous Exchanges between Subgenomes.</title>
        <authorList>
            <person name="Davis J.T."/>
        </authorList>
    </citation>
    <scope>NUCLEOTIDE SEQUENCE [LARGE SCALE GENOMIC DNA]</scope>
    <source>
        <strain evidence="5">cv. Da-Ae</strain>
        <tissue evidence="4">Seedling</tissue>
    </source>
</reference>
<evidence type="ECO:0000313" key="5">
    <source>
        <dbReference type="Proteomes" id="UP000824890"/>
    </source>
</evidence>
<dbReference type="Proteomes" id="UP000824890">
    <property type="component" value="Unassembled WGS sequence"/>
</dbReference>
<evidence type="ECO:0000256" key="1">
    <source>
        <dbReference type="ARBA" id="ARBA00023013"/>
    </source>
</evidence>
<proteinExistence type="predicted"/>
<protein>
    <submittedName>
        <fullName evidence="4">Uncharacterized protein</fullName>
    </submittedName>
</protein>
<feature type="compositionally biased region" description="Acidic residues" evidence="3">
    <location>
        <begin position="147"/>
        <end position="158"/>
    </location>
</feature>
<accession>A0ABQ8BUH3</accession>
<feature type="region of interest" description="Disordered" evidence="3">
    <location>
        <begin position="123"/>
        <end position="161"/>
    </location>
</feature>
<dbReference type="PANTHER" id="PTHR33142:SF34">
    <property type="entry name" value="CYCLIN-DEPENDENT PROTEIN KINASE INHIBITOR SMR7"/>
    <property type="match status" value="1"/>
</dbReference>
<name>A0ABQ8BUH3_BRANA</name>
<dbReference type="InterPro" id="IPR040389">
    <property type="entry name" value="SMR"/>
</dbReference>
<feature type="region of interest" description="Disordered" evidence="3">
    <location>
        <begin position="34"/>
        <end position="77"/>
    </location>
</feature>
<keyword evidence="5" id="KW-1185">Reference proteome</keyword>
<comment type="caution">
    <text evidence="4">The sequence shown here is derived from an EMBL/GenBank/DDBJ whole genome shotgun (WGS) entry which is preliminary data.</text>
</comment>
<feature type="compositionally biased region" description="Basic and acidic residues" evidence="3">
    <location>
        <begin position="136"/>
        <end position="146"/>
    </location>
</feature>
<sequence length="248" mass="28653">MGSSKKSQVGKGLDTAGEQWVIAEISIRASLKPVKTKLRKPERETEAEDEGYCITPTAKGDKASEKLKCPPAPRKRRPALKCRSNVGIEYFVPPEDLETVFIRREFGSRTEINSRHQVFKGWSRAMSTSRGRSMRSKVESRMRKESEETEPADEDSDQEELHRFIAEIEEAADKEWEEEESGRIRYWNREEFAGRNRGPYGGDSSHAFRRNERDTRNQRRSNDSDDSDQLDSEDDDDRPRSNTTRQGY</sequence>
<evidence type="ECO:0000256" key="2">
    <source>
        <dbReference type="ARBA" id="ARBA00023306"/>
    </source>
</evidence>
<feature type="region of interest" description="Disordered" evidence="3">
    <location>
        <begin position="187"/>
        <end position="248"/>
    </location>
</feature>
<keyword evidence="2" id="KW-0131">Cell cycle</keyword>
<dbReference type="PANTHER" id="PTHR33142">
    <property type="entry name" value="CYCLIN-DEPENDENT PROTEIN KINASE INHIBITOR SMR13"/>
    <property type="match status" value="1"/>
</dbReference>
<keyword evidence="1" id="KW-0649">Protein kinase inhibitor</keyword>
<feature type="compositionally biased region" description="Basic and acidic residues" evidence="3">
    <location>
        <begin position="209"/>
        <end position="223"/>
    </location>
</feature>
<organism evidence="4 5">
    <name type="scientific">Brassica napus</name>
    <name type="common">Rape</name>
    <dbReference type="NCBI Taxonomy" id="3708"/>
    <lineage>
        <taxon>Eukaryota</taxon>
        <taxon>Viridiplantae</taxon>
        <taxon>Streptophyta</taxon>
        <taxon>Embryophyta</taxon>
        <taxon>Tracheophyta</taxon>
        <taxon>Spermatophyta</taxon>
        <taxon>Magnoliopsida</taxon>
        <taxon>eudicotyledons</taxon>
        <taxon>Gunneridae</taxon>
        <taxon>Pentapetalae</taxon>
        <taxon>rosids</taxon>
        <taxon>malvids</taxon>
        <taxon>Brassicales</taxon>
        <taxon>Brassicaceae</taxon>
        <taxon>Brassiceae</taxon>
        <taxon>Brassica</taxon>
    </lineage>
</organism>
<gene>
    <name evidence="4" type="ORF">HID58_031749</name>
</gene>
<feature type="compositionally biased region" description="Basic and acidic residues" evidence="3">
    <location>
        <begin position="59"/>
        <end position="68"/>
    </location>
</feature>
<evidence type="ECO:0000313" key="4">
    <source>
        <dbReference type="EMBL" id="KAH0908428.1"/>
    </source>
</evidence>
<feature type="compositionally biased region" description="Acidic residues" evidence="3">
    <location>
        <begin position="224"/>
        <end position="236"/>
    </location>
</feature>
<dbReference type="EMBL" id="JAGKQM010000009">
    <property type="protein sequence ID" value="KAH0908428.1"/>
    <property type="molecule type" value="Genomic_DNA"/>
</dbReference>